<sequence>MQLENSVALVTGANRGLGRHFAAQLVQRGAKVYAAARRPETIDLPGVIPVQLDITDPESVARAATIADDATVVINNAGTSLGVNLLEGDPDAIRLEMETHYFGTLAVTRAFAPVLERNGGGAVLNVLSVLSWLHPGPFGAYGAAKAAEWAQSNALRDLLAPRGIVVSALHVGFMDTDMAATVPADRKIDPAVVATLALDGVAAGKPEIVADEFSRTVKAGLSTALQD</sequence>
<dbReference type="InterPro" id="IPR036291">
    <property type="entry name" value="NAD(P)-bd_dom_sf"/>
</dbReference>
<evidence type="ECO:0000313" key="4">
    <source>
        <dbReference type="Proteomes" id="UP000681340"/>
    </source>
</evidence>
<reference evidence="3" key="1">
    <citation type="submission" date="2021-03" db="EMBL/GenBank/DDBJ databases">
        <title>Whole genome shotgun sequence of Actinoplanes auranticolor NBRC 12245.</title>
        <authorList>
            <person name="Komaki H."/>
            <person name="Tamura T."/>
        </authorList>
    </citation>
    <scope>NUCLEOTIDE SEQUENCE</scope>
    <source>
        <strain evidence="3">NBRC 12245</strain>
    </source>
</reference>
<protein>
    <submittedName>
        <fullName evidence="3">Short-chain dehydrogenase</fullName>
    </submittedName>
</protein>
<comment type="similarity">
    <text evidence="1">Belongs to the short-chain dehydrogenases/reductases (SDR) family.</text>
</comment>
<dbReference type="GO" id="GO:0016020">
    <property type="term" value="C:membrane"/>
    <property type="evidence" value="ECO:0007669"/>
    <property type="project" value="TreeGrafter"/>
</dbReference>
<dbReference type="GO" id="GO:0016491">
    <property type="term" value="F:oxidoreductase activity"/>
    <property type="evidence" value="ECO:0007669"/>
    <property type="project" value="UniProtKB-KW"/>
</dbReference>
<keyword evidence="4" id="KW-1185">Reference proteome</keyword>
<dbReference type="RefSeq" id="WP_212993400.1">
    <property type="nucleotide sequence ID" value="NZ_BAABEA010000047.1"/>
</dbReference>
<dbReference type="PRINTS" id="PR00081">
    <property type="entry name" value="GDHRDH"/>
</dbReference>
<name>A0A919SRX9_9ACTN</name>
<dbReference type="SUPFAM" id="SSF51735">
    <property type="entry name" value="NAD(P)-binding Rossmann-fold domains"/>
    <property type="match status" value="1"/>
</dbReference>
<dbReference type="EMBL" id="BOQL01000066">
    <property type="protein sequence ID" value="GIM77422.1"/>
    <property type="molecule type" value="Genomic_DNA"/>
</dbReference>
<gene>
    <name evidence="3" type="ORF">Aau02nite_75860</name>
</gene>
<dbReference type="Pfam" id="PF00106">
    <property type="entry name" value="adh_short"/>
    <property type="match status" value="1"/>
</dbReference>
<organism evidence="3 4">
    <name type="scientific">Actinoplanes auranticolor</name>
    <dbReference type="NCBI Taxonomy" id="47988"/>
    <lineage>
        <taxon>Bacteria</taxon>
        <taxon>Bacillati</taxon>
        <taxon>Actinomycetota</taxon>
        <taxon>Actinomycetes</taxon>
        <taxon>Micromonosporales</taxon>
        <taxon>Micromonosporaceae</taxon>
        <taxon>Actinoplanes</taxon>
    </lineage>
</organism>
<dbReference type="AlphaFoldDB" id="A0A919SRX9"/>
<evidence type="ECO:0000256" key="2">
    <source>
        <dbReference type="ARBA" id="ARBA00023002"/>
    </source>
</evidence>
<accession>A0A919SRX9</accession>
<dbReference type="InterPro" id="IPR002347">
    <property type="entry name" value="SDR_fam"/>
</dbReference>
<comment type="caution">
    <text evidence="3">The sequence shown here is derived from an EMBL/GenBank/DDBJ whole genome shotgun (WGS) entry which is preliminary data.</text>
</comment>
<dbReference type="Gene3D" id="3.40.50.720">
    <property type="entry name" value="NAD(P)-binding Rossmann-like Domain"/>
    <property type="match status" value="1"/>
</dbReference>
<evidence type="ECO:0000313" key="3">
    <source>
        <dbReference type="EMBL" id="GIM77422.1"/>
    </source>
</evidence>
<dbReference type="PANTHER" id="PTHR44196">
    <property type="entry name" value="DEHYDROGENASE/REDUCTASE SDR FAMILY MEMBER 7B"/>
    <property type="match status" value="1"/>
</dbReference>
<evidence type="ECO:0000256" key="1">
    <source>
        <dbReference type="ARBA" id="ARBA00006484"/>
    </source>
</evidence>
<proteinExistence type="inferred from homology"/>
<dbReference type="Proteomes" id="UP000681340">
    <property type="component" value="Unassembled WGS sequence"/>
</dbReference>
<dbReference type="PANTHER" id="PTHR44196:SF1">
    <property type="entry name" value="DEHYDROGENASE_REDUCTASE SDR FAMILY MEMBER 7B"/>
    <property type="match status" value="1"/>
</dbReference>
<keyword evidence="2" id="KW-0560">Oxidoreductase</keyword>
<dbReference type="NCBIfam" id="NF006119">
    <property type="entry name" value="PRK08264.1-5"/>
    <property type="match status" value="1"/>
</dbReference>